<dbReference type="Gene3D" id="3.60.21.10">
    <property type="match status" value="1"/>
</dbReference>
<proteinExistence type="predicted"/>
<dbReference type="Gene3D" id="3.60.10.10">
    <property type="entry name" value="Endonuclease/exonuclease/phosphatase"/>
    <property type="match status" value="1"/>
</dbReference>
<dbReference type="KEGG" id="ske:Sked_33530"/>
<evidence type="ECO:0000313" key="3">
    <source>
        <dbReference type="EMBL" id="ACZ23248.1"/>
    </source>
</evidence>
<dbReference type="InterPro" id="IPR006179">
    <property type="entry name" value="5_nucleotidase/apyrase"/>
</dbReference>
<dbReference type="NCBIfam" id="TIGR01167">
    <property type="entry name" value="LPXTG_anchor"/>
    <property type="match status" value="1"/>
</dbReference>
<feature type="transmembrane region" description="Helical" evidence="1">
    <location>
        <begin position="1566"/>
        <end position="1585"/>
    </location>
</feature>
<dbReference type="PANTHER" id="PTHR42834:SF1">
    <property type="entry name" value="ENDONUCLEASE_EXONUCLEASE_PHOSPHATASE FAMILY PROTEIN (AFU_ORTHOLOGUE AFUA_3G09210)"/>
    <property type="match status" value="1"/>
</dbReference>
<sequence length="1591" mass="161699">MSPSAAVIIDEVYGGGGNSGATLKNDFVTLHNTTDQPVTVDGWSIRYAAAGSGFTAGSQSAPLTGEIPAKGSYLVQLAPGAGGTLDLPTPDAQADIPAGAANGTFALVSSTDPLVCAPTACATDPAVVDLVGYGTAATFAGTAPAPVLSATTSASRTDFANTGDNAADFVAGAPTPVNSNGDGPPVPPPPEDAGDLTIAQIQGTGPATPYLDQQVSTSGYVTASYPTGGYNGFVIQEAGTGLTCPAEGEASSALFVYTASAPTVAVGDYVDVTGVAGEYDGLTQIATPTVAPGTAEGAAPVAAECAWPATDAGRESLESMLVLPQGGFTVTNTYTTHQYGEVGLAVGDSPLLQPTDVAPYGTPAHDAVVADNAARGVVLDDGASWNYLSSPNNASVPPYVTADGTVRVGASVEFTDPVVVDFRNGTWKLNPTSQVTPADVDAYPVVFSGERPAAPDTAAIGDADVTVAAFNVLNYFTTTGSTVTGCSSYTDRTGAGITTNTCPGNGPRGAWDADNLERQQDKIVDAITRLDADVVGLMEIENSAALGEAPDEAVGTLVAALNAEAGEDRWAFVESPADLPAVADQDVISGAIIYQTAAVTPVGESHALGTLSGAGQTFVNAREPIGQAFEPADGGKPFFVVANHFKSKSAGGASGAERDLGQGAWNAARTAQATALATWVDETALPAVSAEAGVPVEDVLLLGDFNAYTHEDPLLHLYGAGYQDATTLEGRGELTYSYQGLNGSLDHVLLNESAAERFTGSDVWEINAPESIALEYSRFNVTAGDFYRADAFRSSDHDPVVVGLTAGEPAAEATETTLTLLNINDFHGRIGLSGEDGSGPSTVAFAGTVEEERAAAGEDSTLFLSAGDNIGASLFTSAIQQDQPTIDVLNTLELASSAVGNHEFDKGFDDLTGRVSTALDAPYLGANVYTKGTREPALDEYSIHEVDGVRVAVIGVVTQETPSLVTPAGIADLEFGDPVDAVNRVAAQLTDGDESNGEADVIVAEYHEGAGAGTPDGATLAEEVAGGGAFAKIVTGTSPAVDVIFTGHTHKQYAWDAPVPGTTDGSTRPILQTGSYGEFLGKVTLDVDLESRDVVDYTAVNVPRTTTPEETLVATYPRVAEVERIVADAVAYADEIGSQPVGSVTADITTAFAGGSVVDGAYTGGERDDRAEASTLGTLVGNALRDSLSALPAAPDFGVVNSGGLREELLYGSDGVVTFAEALAVLPFANDLTIVTLSGEQVVTMLEQQWQRTADGEVPSRPYLQLGLSDNVSYTYDEVPDPADPTLTVGVVRSVTIDGEPIDLAADYRIGTFSFLASGGDNFRVFADASETVNTGLLDWEGWVQYLQDNSPVAPSYARSGVQVSGAEVVAGEGLALTPGLTTTVTLDRLDLRSLGSPANTTVTATLGETEVGTATVTDGSATVELTVPEGVVASELTFTAAPSGTVAVLPVALGAQGSEPTVTLSSTEVVAGGTLDVRVEGGTPGLATEVWLNSEPVLLGSLVLDADGAGTLTVTIPLATAVGDHTIRVLGDGIDVSAALTVLAADGSGAGAGSGDGLASTGGDVLSLAVLAALALVGGGLLVARRRQQA</sequence>
<organism evidence="3 4">
    <name type="scientific">Sanguibacter keddieii (strain ATCC 51767 / DSM 10542 / NCFB 3025 / ST-74)</name>
    <dbReference type="NCBI Taxonomy" id="446469"/>
    <lineage>
        <taxon>Bacteria</taxon>
        <taxon>Bacillati</taxon>
        <taxon>Actinomycetota</taxon>
        <taxon>Actinomycetes</taxon>
        <taxon>Micrococcales</taxon>
        <taxon>Sanguibacteraceae</taxon>
        <taxon>Sanguibacter</taxon>
    </lineage>
</organism>
<dbReference type="eggNOG" id="COG0737">
    <property type="taxonomic scope" value="Bacteria"/>
</dbReference>
<dbReference type="InterPro" id="IPR047971">
    <property type="entry name" value="ExeM-like"/>
</dbReference>
<dbReference type="InterPro" id="IPR005135">
    <property type="entry name" value="Endo/exonuclease/phosphatase"/>
</dbReference>
<dbReference type="SUPFAM" id="SSF56219">
    <property type="entry name" value="DNase I-like"/>
    <property type="match status" value="1"/>
</dbReference>
<dbReference type="STRING" id="446469.Sked_33530"/>
<dbReference type="Gene3D" id="3.90.780.10">
    <property type="entry name" value="5'-Nucleotidase, C-terminal domain"/>
    <property type="match status" value="1"/>
</dbReference>
<dbReference type="EMBL" id="CP001819">
    <property type="protein sequence ID" value="ACZ23248.1"/>
    <property type="molecule type" value="Genomic_DNA"/>
</dbReference>
<dbReference type="PANTHER" id="PTHR42834">
    <property type="entry name" value="ENDONUCLEASE/EXONUCLEASE/PHOSPHATASE FAMILY PROTEIN (AFU_ORTHOLOGUE AFUA_3G09210)"/>
    <property type="match status" value="1"/>
</dbReference>
<dbReference type="NCBIfam" id="NF033681">
    <property type="entry name" value="ExeM_NucH_DNase"/>
    <property type="match status" value="1"/>
</dbReference>
<keyword evidence="4" id="KW-1185">Reference proteome</keyword>
<evidence type="ECO:0000259" key="2">
    <source>
        <dbReference type="PROSITE" id="PS51841"/>
    </source>
</evidence>
<dbReference type="eggNOG" id="COG2374">
    <property type="taxonomic scope" value="Bacteria"/>
</dbReference>
<protein>
    <submittedName>
        <fullName evidence="3">Predicted extracellular nuclease</fullName>
    </submittedName>
</protein>
<keyword evidence="1" id="KW-1133">Transmembrane helix</keyword>
<keyword evidence="1" id="KW-0812">Transmembrane</keyword>
<dbReference type="SUPFAM" id="SSF56300">
    <property type="entry name" value="Metallo-dependent phosphatases"/>
    <property type="match status" value="1"/>
</dbReference>
<dbReference type="InterPro" id="IPR036691">
    <property type="entry name" value="Endo/exonu/phosph_ase_sf"/>
</dbReference>
<dbReference type="Pfam" id="PF03372">
    <property type="entry name" value="Exo_endo_phos"/>
    <property type="match status" value="1"/>
</dbReference>
<evidence type="ECO:0000313" key="4">
    <source>
        <dbReference type="Proteomes" id="UP000000322"/>
    </source>
</evidence>
<dbReference type="Pfam" id="PF02872">
    <property type="entry name" value="5_nucleotid_C"/>
    <property type="match status" value="1"/>
</dbReference>
<dbReference type="InterPro" id="IPR001322">
    <property type="entry name" value="Lamin_tail_dom"/>
</dbReference>
<evidence type="ECO:0000256" key="1">
    <source>
        <dbReference type="SAM" id="Phobius"/>
    </source>
</evidence>
<dbReference type="SUPFAM" id="SSF55816">
    <property type="entry name" value="5'-nucleotidase (syn. UDP-sugar hydrolase), C-terminal domain"/>
    <property type="match status" value="1"/>
</dbReference>
<dbReference type="PROSITE" id="PS51841">
    <property type="entry name" value="LTD"/>
    <property type="match status" value="1"/>
</dbReference>
<name>D1BE27_SANKS</name>
<dbReference type="CDD" id="cd04486">
    <property type="entry name" value="YhcR_OBF_like"/>
    <property type="match status" value="1"/>
</dbReference>
<dbReference type="InterPro" id="IPR008334">
    <property type="entry name" value="5'-Nucleotdase_C"/>
</dbReference>
<gene>
    <name evidence="3" type="ordered locus">Sked_33530</name>
</gene>
<dbReference type="Proteomes" id="UP000000322">
    <property type="component" value="Chromosome"/>
</dbReference>
<dbReference type="CDD" id="cd10283">
    <property type="entry name" value="MnuA_DNase1-like"/>
    <property type="match status" value="1"/>
</dbReference>
<accession>D1BE27</accession>
<dbReference type="InterPro" id="IPR036907">
    <property type="entry name" value="5'-Nucleotdase_C_sf"/>
</dbReference>
<dbReference type="Pfam" id="PF00932">
    <property type="entry name" value="LTD"/>
    <property type="match status" value="1"/>
</dbReference>
<dbReference type="GO" id="GO:0016787">
    <property type="term" value="F:hydrolase activity"/>
    <property type="evidence" value="ECO:0007669"/>
    <property type="project" value="InterPro"/>
</dbReference>
<dbReference type="InterPro" id="IPR029052">
    <property type="entry name" value="Metallo-depent_PP-like"/>
</dbReference>
<dbReference type="GO" id="GO:0009166">
    <property type="term" value="P:nucleotide catabolic process"/>
    <property type="evidence" value="ECO:0007669"/>
    <property type="project" value="InterPro"/>
</dbReference>
<dbReference type="HOGENOM" id="CLU_003555_0_0_11"/>
<reference evidence="3 4" key="1">
    <citation type="journal article" date="2009" name="Stand. Genomic Sci.">
        <title>Complete genome sequence of Sanguibacter keddieii type strain (ST-74).</title>
        <authorList>
            <person name="Ivanova N."/>
            <person name="Sikorski J."/>
            <person name="Sims D."/>
            <person name="Brettin T."/>
            <person name="Detter J.C."/>
            <person name="Han C."/>
            <person name="Lapidus A."/>
            <person name="Copeland A."/>
            <person name="Glavina Del Rio T."/>
            <person name="Nolan M."/>
            <person name="Chen F."/>
            <person name="Lucas S."/>
            <person name="Tice H."/>
            <person name="Cheng J.F."/>
            <person name="Bruce D."/>
            <person name="Goodwin L."/>
            <person name="Pitluck S."/>
            <person name="Pati A."/>
            <person name="Mavromatis K."/>
            <person name="Chen A."/>
            <person name="Palaniappan K."/>
            <person name="D'haeseleer P."/>
            <person name="Chain P."/>
            <person name="Bristow J."/>
            <person name="Eisen J.A."/>
            <person name="Markowitz V."/>
            <person name="Hugenholtz P."/>
            <person name="Goker M."/>
            <person name="Pukall R."/>
            <person name="Klenk H.P."/>
            <person name="Kyrpides N.C."/>
        </authorList>
    </citation>
    <scope>NUCLEOTIDE SEQUENCE [LARGE SCALE GENOMIC DNA]</scope>
    <source>
        <strain evidence="4">ATCC 51767 / DSM 10542 / NCFB 3025 / ST-74</strain>
    </source>
</reference>
<feature type="domain" description="LTD" evidence="2">
    <location>
        <begin position="1"/>
        <end position="135"/>
    </location>
</feature>
<dbReference type="PRINTS" id="PR01607">
    <property type="entry name" value="APYRASEFAMLY"/>
</dbReference>
<keyword evidence="1" id="KW-0472">Membrane</keyword>